<protein>
    <submittedName>
        <fullName evidence="2">Uncharacterized protein</fullName>
    </submittedName>
</protein>
<keyword evidence="1" id="KW-1133">Transmembrane helix</keyword>
<dbReference type="Proteomes" id="UP000092445">
    <property type="component" value="Unassembled WGS sequence"/>
</dbReference>
<keyword evidence="1" id="KW-0472">Membrane</keyword>
<feature type="transmembrane region" description="Helical" evidence="1">
    <location>
        <begin position="17"/>
        <end position="36"/>
    </location>
</feature>
<proteinExistence type="predicted"/>
<keyword evidence="1" id="KW-0812">Transmembrane</keyword>
<name>A0A1B0A6V2_GLOPL</name>
<evidence type="ECO:0000256" key="1">
    <source>
        <dbReference type="SAM" id="Phobius"/>
    </source>
</evidence>
<sequence>MDDALTSRVTLQMATDILLIGTAATAVALSIFFPYINKTIRADVQKKKKTIKLLKQCILNCQPTNIFFFPQHLILMRPISRTRISQVDYAIAEHYENENSATFSIYRNFITSKPSYIISAHIDCNSLARFFAHSQAE</sequence>
<evidence type="ECO:0000313" key="3">
    <source>
        <dbReference type="Proteomes" id="UP000092445"/>
    </source>
</evidence>
<reference evidence="3" key="1">
    <citation type="submission" date="2014-03" db="EMBL/GenBank/DDBJ databases">
        <authorList>
            <person name="Aksoy S."/>
            <person name="Warren W."/>
            <person name="Wilson R.K."/>
        </authorList>
    </citation>
    <scope>NUCLEOTIDE SEQUENCE [LARGE SCALE GENOMIC DNA]</scope>
    <source>
        <strain evidence="3">IAEA</strain>
    </source>
</reference>
<organism evidence="2 3">
    <name type="scientific">Glossina pallidipes</name>
    <name type="common">Tsetse fly</name>
    <dbReference type="NCBI Taxonomy" id="7398"/>
    <lineage>
        <taxon>Eukaryota</taxon>
        <taxon>Metazoa</taxon>
        <taxon>Ecdysozoa</taxon>
        <taxon>Arthropoda</taxon>
        <taxon>Hexapoda</taxon>
        <taxon>Insecta</taxon>
        <taxon>Pterygota</taxon>
        <taxon>Neoptera</taxon>
        <taxon>Endopterygota</taxon>
        <taxon>Diptera</taxon>
        <taxon>Brachycera</taxon>
        <taxon>Muscomorpha</taxon>
        <taxon>Hippoboscoidea</taxon>
        <taxon>Glossinidae</taxon>
        <taxon>Glossina</taxon>
    </lineage>
</organism>
<reference evidence="2" key="2">
    <citation type="submission" date="2020-05" db="UniProtKB">
        <authorList>
            <consortium name="EnsemblMetazoa"/>
        </authorList>
    </citation>
    <scope>IDENTIFICATION</scope>
    <source>
        <strain evidence="2">IAEA</strain>
    </source>
</reference>
<evidence type="ECO:0000313" key="2">
    <source>
        <dbReference type="EnsemblMetazoa" id="GPAI036146-PA"/>
    </source>
</evidence>
<keyword evidence="3" id="KW-1185">Reference proteome</keyword>
<dbReference type="AlphaFoldDB" id="A0A1B0A6V2"/>
<dbReference type="VEuPathDB" id="VectorBase:GPAI036146"/>
<dbReference type="EnsemblMetazoa" id="GPAI036146-RA">
    <property type="protein sequence ID" value="GPAI036146-PA"/>
    <property type="gene ID" value="GPAI036146"/>
</dbReference>
<accession>A0A1B0A6V2</accession>